<comment type="similarity">
    <text evidence="2">Belongs to the alpha/beta-type SASP family.</text>
</comment>
<dbReference type="PANTHER" id="PTHR36107:SF1">
    <property type="entry name" value="SMALL, ACID-SOLUBLE SPORE PROTEIN A"/>
    <property type="match status" value="1"/>
</dbReference>
<evidence type="ECO:0000256" key="3">
    <source>
        <dbReference type="ARBA" id="ARBA00023125"/>
    </source>
</evidence>
<evidence type="ECO:0000313" key="5">
    <source>
        <dbReference type="Proteomes" id="UP001431131"/>
    </source>
</evidence>
<name>A0AAW5E1E5_9BACI</name>
<dbReference type="GO" id="GO:0003690">
    <property type="term" value="F:double-stranded DNA binding"/>
    <property type="evidence" value="ECO:0007669"/>
    <property type="project" value="InterPro"/>
</dbReference>
<evidence type="ECO:0000256" key="2">
    <source>
        <dbReference type="ARBA" id="ARBA00005442"/>
    </source>
</evidence>
<keyword evidence="5" id="KW-1185">Reference proteome</keyword>
<dbReference type="RefSeq" id="WP_240256076.1">
    <property type="nucleotide sequence ID" value="NZ_JAKTTI010000019.1"/>
</dbReference>
<dbReference type="InterPro" id="IPR038300">
    <property type="entry name" value="SASP_sf_alpha/beta"/>
</dbReference>
<dbReference type="AlphaFoldDB" id="A0AAW5E1E5"/>
<protein>
    <submittedName>
        <fullName evidence="4">Alpha/beta-type small acid-soluble spore protein</fullName>
    </submittedName>
</protein>
<dbReference type="Pfam" id="PF00269">
    <property type="entry name" value="SASP"/>
    <property type="match status" value="1"/>
</dbReference>
<dbReference type="InterPro" id="IPR018126">
    <property type="entry name" value="SASP_alpha/beta-type_CS"/>
</dbReference>
<accession>A0AAW5E1E5</accession>
<dbReference type="Gene3D" id="6.10.10.80">
    <property type="entry name" value="Small, acid-soluble spore protein, alpha/beta type-like"/>
    <property type="match status" value="1"/>
</dbReference>
<proteinExistence type="inferred from homology"/>
<comment type="caution">
    <text evidence="4">The sequence shown here is derived from an EMBL/GenBank/DDBJ whole genome shotgun (WGS) entry which is preliminary data.</text>
</comment>
<reference evidence="4" key="1">
    <citation type="submission" date="2022-02" db="EMBL/GenBank/DDBJ databases">
        <title>Fredinandcohnia quinoae sp. nov. isolated from Chenopodium quinoa seeds.</title>
        <authorList>
            <person name="Saati-Santamaria Z."/>
            <person name="Flores-Felix J.D."/>
            <person name="Igual J.M."/>
            <person name="Velazquez E."/>
            <person name="Garcia-Fraile P."/>
            <person name="Martinez-Molina E."/>
        </authorList>
    </citation>
    <scope>NUCLEOTIDE SEQUENCE</scope>
    <source>
        <strain evidence="4">SECRCQ15</strain>
    </source>
</reference>
<dbReference type="InterPro" id="IPR001448">
    <property type="entry name" value="SASP_alpha/beta-type"/>
</dbReference>
<dbReference type="Proteomes" id="UP001431131">
    <property type="component" value="Unassembled WGS sequence"/>
</dbReference>
<comment type="function">
    <text evidence="1">SASP are bound to spore DNA. They are double-stranded DNA-binding proteins that cause DNA to change to an a-like conformation. They protect the DNA backbone from chemical and enzymatic cleavage and are thus involved in dormant spore's high resistance to UV light.</text>
</comment>
<sequence>MPRKKRRPLVPQARDSLDQLKAEVMAKQGYKTDKNNPDQVKFEVANELGIPLNDEYNGALTSKQAGKIGGNIGGNMVKEMVKMAQQNLKKQ</sequence>
<gene>
    <name evidence="4" type="ORF">MJG50_12530</name>
</gene>
<organism evidence="4 5">
    <name type="scientific">Fredinandcohnia quinoae</name>
    <dbReference type="NCBI Taxonomy" id="2918902"/>
    <lineage>
        <taxon>Bacteria</taxon>
        <taxon>Bacillati</taxon>
        <taxon>Bacillota</taxon>
        <taxon>Bacilli</taxon>
        <taxon>Bacillales</taxon>
        <taxon>Bacillaceae</taxon>
        <taxon>Fredinandcohnia</taxon>
    </lineage>
</organism>
<keyword evidence="3" id="KW-0238">DNA-binding</keyword>
<dbReference type="PROSITE" id="PS00304">
    <property type="entry name" value="SASP_1"/>
    <property type="match status" value="1"/>
</dbReference>
<dbReference type="InterPro" id="IPR050847">
    <property type="entry name" value="SASP_DNA-binding"/>
</dbReference>
<dbReference type="GO" id="GO:0006265">
    <property type="term" value="P:DNA topological change"/>
    <property type="evidence" value="ECO:0007669"/>
    <property type="project" value="InterPro"/>
</dbReference>
<evidence type="ECO:0000256" key="1">
    <source>
        <dbReference type="ARBA" id="ARBA00003863"/>
    </source>
</evidence>
<evidence type="ECO:0000313" key="4">
    <source>
        <dbReference type="EMBL" id="MCH1626158.1"/>
    </source>
</evidence>
<dbReference type="EMBL" id="JAKTTI010000019">
    <property type="protein sequence ID" value="MCH1626158.1"/>
    <property type="molecule type" value="Genomic_DNA"/>
</dbReference>
<dbReference type="PANTHER" id="PTHR36107">
    <property type="entry name" value="SMALL, ACID-SOLUBLE SPORE PROTEIN A"/>
    <property type="match status" value="1"/>
</dbReference>